<reference evidence="2" key="1">
    <citation type="journal article" date="2020" name="Nature">
        <title>Giant virus diversity and host interactions through global metagenomics.</title>
        <authorList>
            <person name="Schulz F."/>
            <person name="Roux S."/>
            <person name="Paez-Espino D."/>
            <person name="Jungbluth S."/>
            <person name="Walsh D.A."/>
            <person name="Denef V.J."/>
            <person name="McMahon K.D."/>
            <person name="Konstantinidis K.T."/>
            <person name="Eloe-Fadrosh E.A."/>
            <person name="Kyrpides N.C."/>
            <person name="Woyke T."/>
        </authorList>
    </citation>
    <scope>NUCLEOTIDE SEQUENCE</scope>
    <source>
        <strain evidence="2">GVMAG-M-3300024301-20</strain>
    </source>
</reference>
<dbReference type="SUPFAM" id="SSF56112">
    <property type="entry name" value="Protein kinase-like (PK-like)"/>
    <property type="match status" value="1"/>
</dbReference>
<dbReference type="InterPro" id="IPR008271">
    <property type="entry name" value="Ser/Thr_kinase_AS"/>
</dbReference>
<dbReference type="GO" id="GO:0004672">
    <property type="term" value="F:protein kinase activity"/>
    <property type="evidence" value="ECO:0007669"/>
    <property type="project" value="InterPro"/>
</dbReference>
<dbReference type="AlphaFoldDB" id="A0A6C0ITI4"/>
<protein>
    <recommendedName>
        <fullName evidence="1">Protein kinase domain-containing protein</fullName>
    </recommendedName>
</protein>
<proteinExistence type="predicted"/>
<dbReference type="GO" id="GO:0005524">
    <property type="term" value="F:ATP binding"/>
    <property type="evidence" value="ECO:0007669"/>
    <property type="project" value="InterPro"/>
</dbReference>
<evidence type="ECO:0000313" key="2">
    <source>
        <dbReference type="EMBL" id="QHT96029.1"/>
    </source>
</evidence>
<dbReference type="PROSITE" id="PS50011">
    <property type="entry name" value="PROTEIN_KINASE_DOM"/>
    <property type="match status" value="1"/>
</dbReference>
<evidence type="ECO:0000259" key="1">
    <source>
        <dbReference type="PROSITE" id="PS50011"/>
    </source>
</evidence>
<dbReference type="EMBL" id="MN740250">
    <property type="protein sequence ID" value="QHT96029.1"/>
    <property type="molecule type" value="Genomic_DNA"/>
</dbReference>
<accession>A0A6C0ITI4</accession>
<dbReference type="PROSITE" id="PS00108">
    <property type="entry name" value="PROTEIN_KINASE_ST"/>
    <property type="match status" value="1"/>
</dbReference>
<organism evidence="2">
    <name type="scientific">viral metagenome</name>
    <dbReference type="NCBI Taxonomy" id="1070528"/>
    <lineage>
        <taxon>unclassified sequences</taxon>
        <taxon>metagenomes</taxon>
        <taxon>organismal metagenomes</taxon>
    </lineage>
</organism>
<dbReference type="InterPro" id="IPR000719">
    <property type="entry name" value="Prot_kinase_dom"/>
</dbReference>
<sequence length="475" mass="55658">MKLINQDKLINRNTNKRIIRKRHKTKKNNKSRSSSKKHLKTNNYALRKSLSFQEGGKVVTSGGFGCLFDPPLKCSNDDKVKQSSFTSIEPLSTNRRFVSKLMTAKNAQNEYDEIQMLNSLLQPIPNYMNYFLINDFSICKPSKLTNEDLDNFKKCSALKKKDITKENINKSLDTLLTLNMPYGGVSVEEYLLENFTNNNLILLNNSLIDLLVHGIIPMNKLGIYHGDIKDSNILIEPLETELSSKLIDWGLTFEYKMGQQGFPKKVFRRPFQFNVPFSVILFNTEFIKLYNEFLQKDGTNNSYKPDYYAIREFVINYIFTWNEIRGPGHLPAINDIMRKLELGELPAVSKSNVKDHIIEYDFTYYYIIEYITNILNEFTSDNNDFNILEYFEEVFLFNLDIWGFIMVYIAIFERIYDHNQNLTNSQLAFLNEIKFIFYHYLFENSTQRIDINKLTNSLNKLNVILEKMDTNDENL</sequence>
<feature type="domain" description="Protein kinase" evidence="1">
    <location>
        <begin position="53"/>
        <end position="465"/>
    </location>
</feature>
<dbReference type="InterPro" id="IPR011009">
    <property type="entry name" value="Kinase-like_dom_sf"/>
</dbReference>
<dbReference type="Gene3D" id="1.10.510.10">
    <property type="entry name" value="Transferase(Phosphotransferase) domain 1"/>
    <property type="match status" value="1"/>
</dbReference>
<name>A0A6C0ITI4_9ZZZZ</name>